<evidence type="ECO:0000256" key="1">
    <source>
        <dbReference type="ARBA" id="ARBA00023125"/>
    </source>
</evidence>
<evidence type="ECO:0000256" key="2">
    <source>
        <dbReference type="PROSITE-ProRule" id="PRU01091"/>
    </source>
</evidence>
<dbReference type="SMART" id="SM00028">
    <property type="entry name" value="TPR"/>
    <property type="match status" value="5"/>
</dbReference>
<dbReference type="SUPFAM" id="SSF46894">
    <property type="entry name" value="C-terminal effector domain of the bipartite response regulators"/>
    <property type="match status" value="1"/>
</dbReference>
<feature type="DNA-binding region" description="OmpR/PhoB-type" evidence="2">
    <location>
        <begin position="3"/>
        <end position="101"/>
    </location>
</feature>
<accession>A0ABN6UK08</accession>
<dbReference type="InterPro" id="IPR001867">
    <property type="entry name" value="OmpR/PhoB-type_DNA-bd"/>
</dbReference>
<keyword evidence="6" id="KW-1185">Reference proteome</keyword>
<dbReference type="InterPro" id="IPR011990">
    <property type="entry name" value="TPR-like_helical_dom_sf"/>
</dbReference>
<dbReference type="InterPro" id="IPR036388">
    <property type="entry name" value="WH-like_DNA-bd_sf"/>
</dbReference>
<dbReference type="RefSeq" id="WP_281778636.1">
    <property type="nucleotide sequence ID" value="NZ_AP027041.1"/>
</dbReference>
<feature type="transmembrane region" description="Helical" evidence="3">
    <location>
        <begin position="155"/>
        <end position="174"/>
    </location>
</feature>
<dbReference type="PROSITE" id="PS51755">
    <property type="entry name" value="OMPR_PHOB"/>
    <property type="match status" value="1"/>
</dbReference>
<dbReference type="Gene3D" id="1.10.10.10">
    <property type="entry name" value="Winged helix-like DNA-binding domain superfamily/Winged helix DNA-binding domain"/>
    <property type="match status" value="1"/>
</dbReference>
<keyword evidence="3" id="KW-0472">Membrane</keyword>
<keyword evidence="1 2" id="KW-0238">DNA-binding</keyword>
<dbReference type="SMART" id="SM00862">
    <property type="entry name" value="Trans_reg_C"/>
    <property type="match status" value="1"/>
</dbReference>
<organism evidence="5 6">
    <name type="scientific">Lysobacter auxotrophicus</name>
    <dbReference type="NCBI Taxonomy" id="2992573"/>
    <lineage>
        <taxon>Bacteria</taxon>
        <taxon>Pseudomonadati</taxon>
        <taxon>Pseudomonadota</taxon>
        <taxon>Gammaproteobacteria</taxon>
        <taxon>Lysobacterales</taxon>
        <taxon>Lysobacteraceae</taxon>
        <taxon>Lysobacter</taxon>
    </lineage>
</organism>
<keyword evidence="3" id="KW-0812">Transmembrane</keyword>
<dbReference type="CDD" id="cd00383">
    <property type="entry name" value="trans_reg_C"/>
    <property type="match status" value="1"/>
</dbReference>
<sequence>MRLTRYRFGEFEFDPASRELRRAGVLLPVPLKSLECLAYLVAHRERAVGRDELVSAVWGRTDVSDTVITQTMRRARRALDDAGNRQTIVRTIPGFGYRWIAAVDALDHSPDSEATHKPVTAVGEPLRGPVAAPPSEAAETHADLVSTPGGLPRRLFGGAFLVLVGLVLGGLAYLSTREKAAHDMVPSDGLVMVLPVAVDPPDREYSWVRLGAMEYAADRLRGSALKVAPSEQTLHLQAASRDRATPGGGAGPDDAMLQTLLAKSGAQWLLVPQAFQERNRWRVQLRAVGHRSDVRLEAQGDTPLQAMAIATDAWLRRIGRATSVRPSPTPFQERLRRIDAELDAGQLDAAREQIAAAPAKDRTSPRMLVREGQLEYRAGRIAEAKTLFERAISHPAIAEDAPTRAKGLMGMGSVALRQERPFEAEQRYTDALDVLRGDVRNEDVGLLGDAYNGRGVARIQQGKLASAVSDMGLARVAMQEDGDVVSAAMVGSNVGRIEAVRNHWPQAVQEYDKAIEVFERFEVRDYLAATLGAKASAQLALVEPAEATETIARAQRLVPSIEDATLLSFLATIRIRVALHNGRLDEAANLLQTLSPQVKKEREGVVAELEMALAIARGDRPRAAALAARIPPASKPVEEDLAIMAVQAAGNAAVARAWRDRLSNQPSERLSDRAFARSFASAIVERRFGERDAALAAANKAMALANREGSPDDRVRAGIIRALVLLDGEDSQTAFAVLGELDAYVTADYRAAWLAWTLYRHVGNTAMAERAHLGMDSLRGERQANLEPTL</sequence>
<dbReference type="Gene3D" id="1.25.40.10">
    <property type="entry name" value="Tetratricopeptide repeat domain"/>
    <property type="match status" value="1"/>
</dbReference>
<evidence type="ECO:0000256" key="3">
    <source>
        <dbReference type="SAM" id="Phobius"/>
    </source>
</evidence>
<dbReference type="Proteomes" id="UP001317822">
    <property type="component" value="Chromosome"/>
</dbReference>
<evidence type="ECO:0000259" key="4">
    <source>
        <dbReference type="PROSITE" id="PS51755"/>
    </source>
</evidence>
<keyword evidence="3" id="KW-1133">Transmembrane helix</keyword>
<dbReference type="Pfam" id="PF00486">
    <property type="entry name" value="Trans_reg_C"/>
    <property type="match status" value="1"/>
</dbReference>
<dbReference type="EMBL" id="AP027041">
    <property type="protein sequence ID" value="BDU16642.1"/>
    <property type="molecule type" value="Genomic_DNA"/>
</dbReference>
<name>A0ABN6UK08_9GAMM</name>
<dbReference type="InterPro" id="IPR016032">
    <property type="entry name" value="Sig_transdc_resp-reg_C-effctor"/>
</dbReference>
<dbReference type="InterPro" id="IPR019734">
    <property type="entry name" value="TPR_rpt"/>
</dbReference>
<proteinExistence type="predicted"/>
<protein>
    <submittedName>
        <fullName evidence="5">Winged helix-turn-helix domain-containing protein</fullName>
    </submittedName>
</protein>
<dbReference type="SUPFAM" id="SSF48452">
    <property type="entry name" value="TPR-like"/>
    <property type="match status" value="1"/>
</dbReference>
<reference evidence="5 6" key="1">
    <citation type="journal article" date="2023" name="Int. J. Syst. Evol. Microbiol.">
        <title>Physiological and genomic analyses of cobalamin (vitamin B12)-auxotrophy of Lysobacter auxotrophicus sp. nov., a methionine-auxotrophic chitinolytic bacterium isolated from chitin-treated soil.</title>
        <authorList>
            <person name="Saito A."/>
            <person name="Dohra H."/>
            <person name="Hamada M."/>
            <person name="Moriuchi R."/>
            <person name="Kotsuchibashi Y."/>
            <person name="Mori K."/>
        </authorList>
    </citation>
    <scope>NUCLEOTIDE SEQUENCE [LARGE SCALE GENOMIC DNA]</scope>
    <source>
        <strain evidence="5 6">5-21a</strain>
    </source>
</reference>
<gene>
    <name evidence="5" type="ORF">LA521A_18430</name>
</gene>
<feature type="domain" description="OmpR/PhoB-type" evidence="4">
    <location>
        <begin position="3"/>
        <end position="101"/>
    </location>
</feature>
<evidence type="ECO:0000313" key="6">
    <source>
        <dbReference type="Proteomes" id="UP001317822"/>
    </source>
</evidence>
<evidence type="ECO:0000313" key="5">
    <source>
        <dbReference type="EMBL" id="BDU16642.1"/>
    </source>
</evidence>